<dbReference type="Pfam" id="PF05199">
    <property type="entry name" value="GMC_oxred_C"/>
    <property type="match status" value="1"/>
</dbReference>
<dbReference type="Gene3D" id="3.50.50.60">
    <property type="entry name" value="FAD/NAD(P)-binding domain"/>
    <property type="match status" value="1"/>
</dbReference>
<accession>A0A2W7N9Z9</accession>
<dbReference type="GO" id="GO:0016614">
    <property type="term" value="F:oxidoreductase activity, acting on CH-OH group of donors"/>
    <property type="evidence" value="ECO:0007669"/>
    <property type="project" value="InterPro"/>
</dbReference>
<dbReference type="AlphaFoldDB" id="A0A2W7N9Z9"/>
<comment type="caution">
    <text evidence="7">The sequence shown here is derived from an EMBL/GenBank/DDBJ whole genome shotgun (WGS) entry which is preliminary data.</text>
</comment>
<dbReference type="InterPro" id="IPR036188">
    <property type="entry name" value="FAD/NAD-bd_sf"/>
</dbReference>
<comment type="cofactor">
    <cofactor evidence="1">
        <name>FAD</name>
        <dbReference type="ChEBI" id="CHEBI:57692"/>
    </cofactor>
</comment>
<reference evidence="7 8" key="1">
    <citation type="submission" date="2018-06" db="EMBL/GenBank/DDBJ databases">
        <title>Genomic Encyclopedia of Type Strains, Phase IV (KMG-IV): sequencing the most valuable type-strain genomes for metagenomic binning, comparative biology and taxonomic classification.</title>
        <authorList>
            <person name="Goeker M."/>
        </authorList>
    </citation>
    <scope>NUCLEOTIDE SEQUENCE [LARGE SCALE GENOMIC DNA]</scope>
    <source>
        <strain evidence="7 8">DSM 5</strain>
    </source>
</reference>
<dbReference type="SUPFAM" id="SSF51905">
    <property type="entry name" value="FAD/NAD(P)-binding domain"/>
    <property type="match status" value="1"/>
</dbReference>
<protein>
    <submittedName>
        <fullName evidence="7">GMC oxidoreductase</fullName>
    </submittedName>
</protein>
<evidence type="ECO:0000313" key="7">
    <source>
        <dbReference type="EMBL" id="PZX07319.1"/>
    </source>
</evidence>
<gene>
    <name evidence="7" type="ORF">C7437_101432</name>
</gene>
<evidence type="ECO:0000313" key="8">
    <source>
        <dbReference type="Proteomes" id="UP000248646"/>
    </source>
</evidence>
<keyword evidence="5" id="KW-0560">Oxidoreductase</keyword>
<proteinExistence type="inferred from homology"/>
<dbReference type="PANTHER" id="PTHR42784">
    <property type="entry name" value="PYRANOSE 2-OXIDASE"/>
    <property type="match status" value="1"/>
</dbReference>
<organism evidence="7 8">
    <name type="scientific">Psychrobacillus insolitus</name>
    <dbReference type="NCBI Taxonomy" id="1461"/>
    <lineage>
        <taxon>Bacteria</taxon>
        <taxon>Bacillati</taxon>
        <taxon>Bacillota</taxon>
        <taxon>Bacilli</taxon>
        <taxon>Bacillales</taxon>
        <taxon>Bacillaceae</taxon>
        <taxon>Psychrobacillus</taxon>
    </lineage>
</organism>
<sequence>MIVYASFGRVEARAENRVYIDPTAKDEFGIPLQQVQYSLSNKDRQVAEQVKQGIIQSAAAMGVTLDTSTLTLRPPGSDMYEASTCRMGDDPATSTTNRHAQVHGVQGLFVADNSVLPTLTAAGPVLSNVALAIRLADHIVRQTG</sequence>
<feature type="domain" description="Glucose-methanol-choline oxidoreductase C-terminal" evidence="6">
    <location>
        <begin position="13"/>
        <end position="132"/>
    </location>
</feature>
<dbReference type="Proteomes" id="UP000248646">
    <property type="component" value="Unassembled WGS sequence"/>
</dbReference>
<dbReference type="PANTHER" id="PTHR42784:SF1">
    <property type="entry name" value="PYRANOSE 2-OXIDASE"/>
    <property type="match status" value="1"/>
</dbReference>
<evidence type="ECO:0000256" key="4">
    <source>
        <dbReference type="ARBA" id="ARBA00022827"/>
    </source>
</evidence>
<evidence type="ECO:0000256" key="5">
    <source>
        <dbReference type="ARBA" id="ARBA00023002"/>
    </source>
</evidence>
<evidence type="ECO:0000256" key="2">
    <source>
        <dbReference type="ARBA" id="ARBA00010790"/>
    </source>
</evidence>
<name>A0A2W7N9Z9_9BACI</name>
<keyword evidence="8" id="KW-1185">Reference proteome</keyword>
<dbReference type="InterPro" id="IPR007867">
    <property type="entry name" value="GMC_OxRtase_C"/>
</dbReference>
<evidence type="ECO:0000256" key="3">
    <source>
        <dbReference type="ARBA" id="ARBA00022630"/>
    </source>
</evidence>
<keyword evidence="3" id="KW-0285">Flavoprotein</keyword>
<dbReference type="SUPFAM" id="SSF54373">
    <property type="entry name" value="FAD-linked reductases, C-terminal domain"/>
    <property type="match status" value="1"/>
</dbReference>
<comment type="similarity">
    <text evidence="2">Belongs to the GMC oxidoreductase family.</text>
</comment>
<keyword evidence="4" id="KW-0274">FAD</keyword>
<dbReference type="RefSeq" id="WP_245909183.1">
    <property type="nucleotide sequence ID" value="NZ_QKZI01000001.1"/>
</dbReference>
<dbReference type="InterPro" id="IPR051473">
    <property type="entry name" value="P2Ox-like"/>
</dbReference>
<dbReference type="EMBL" id="QKZI01000001">
    <property type="protein sequence ID" value="PZX07319.1"/>
    <property type="molecule type" value="Genomic_DNA"/>
</dbReference>
<evidence type="ECO:0000256" key="1">
    <source>
        <dbReference type="ARBA" id="ARBA00001974"/>
    </source>
</evidence>
<evidence type="ECO:0000259" key="6">
    <source>
        <dbReference type="Pfam" id="PF05199"/>
    </source>
</evidence>